<accession>A0A975D9F0</accession>
<proteinExistence type="predicted"/>
<dbReference type="AlphaFoldDB" id="A0A975D9F0"/>
<protein>
    <submittedName>
        <fullName evidence="1">Uncharacterized protein</fullName>
    </submittedName>
</protein>
<reference evidence="1" key="1">
    <citation type="submission" date="2021-03" db="EMBL/GenBank/DDBJ databases">
        <title>Description of Psychrosphaera ytuae sp. nov. isolated from deep sea sediment of South China Sea.</title>
        <authorList>
            <person name="Zhang J."/>
            <person name="Xu X.-D."/>
        </authorList>
    </citation>
    <scope>NUCLEOTIDE SEQUENCE</scope>
    <source>
        <strain evidence="1">MTZ26</strain>
    </source>
</reference>
<dbReference type="Proteomes" id="UP000682739">
    <property type="component" value="Chromosome"/>
</dbReference>
<dbReference type="KEGG" id="psym:J1N51_07685"/>
<evidence type="ECO:0000313" key="1">
    <source>
        <dbReference type="EMBL" id="QTH62663.1"/>
    </source>
</evidence>
<sequence>MLNEDMMEMLQNYRNDYYQNQVLLLHSVYGESIDKWQMDIVSLLNGAFHEYGMLITVDNAFFDTRQCAKVIAKALDGALSALNESDLESVVSSAMLSQAQTNTEQPPPTPEQLIFKLKEQASDLPKEHQYQVEQTCELLLQSLQSNNSNDVLHRALIANLSPYQGLNATRVLLAERLDVPII</sequence>
<dbReference type="EMBL" id="CP072110">
    <property type="protein sequence ID" value="QTH62663.1"/>
    <property type="molecule type" value="Genomic_DNA"/>
</dbReference>
<evidence type="ECO:0000313" key="2">
    <source>
        <dbReference type="Proteomes" id="UP000682739"/>
    </source>
</evidence>
<gene>
    <name evidence="1" type="ORF">J1N51_07685</name>
</gene>
<name>A0A975D9F0_9GAMM</name>
<dbReference type="RefSeq" id="WP_208830020.1">
    <property type="nucleotide sequence ID" value="NZ_CP072110.1"/>
</dbReference>
<organism evidence="1 2">
    <name type="scientific">Psychrosphaera ytuae</name>
    <dbReference type="NCBI Taxonomy" id="2820710"/>
    <lineage>
        <taxon>Bacteria</taxon>
        <taxon>Pseudomonadati</taxon>
        <taxon>Pseudomonadota</taxon>
        <taxon>Gammaproteobacteria</taxon>
        <taxon>Alteromonadales</taxon>
        <taxon>Pseudoalteromonadaceae</taxon>
        <taxon>Psychrosphaera</taxon>
    </lineage>
</organism>
<keyword evidence="2" id="KW-1185">Reference proteome</keyword>